<name>A0ACC1IES5_9FUNG</name>
<organism evidence="1 2">
    <name type="scientific">Kickxella alabastrina</name>
    <dbReference type="NCBI Taxonomy" id="61397"/>
    <lineage>
        <taxon>Eukaryota</taxon>
        <taxon>Fungi</taxon>
        <taxon>Fungi incertae sedis</taxon>
        <taxon>Zoopagomycota</taxon>
        <taxon>Kickxellomycotina</taxon>
        <taxon>Kickxellomycetes</taxon>
        <taxon>Kickxellales</taxon>
        <taxon>Kickxellaceae</taxon>
        <taxon>Kickxella</taxon>
    </lineage>
</organism>
<dbReference type="EMBL" id="JANBPG010000946">
    <property type="protein sequence ID" value="KAJ1892721.1"/>
    <property type="molecule type" value="Genomic_DNA"/>
</dbReference>
<evidence type="ECO:0000313" key="2">
    <source>
        <dbReference type="Proteomes" id="UP001150581"/>
    </source>
</evidence>
<proteinExistence type="predicted"/>
<gene>
    <name evidence="1" type="ORF">LPJ66_006178</name>
</gene>
<evidence type="ECO:0000313" key="1">
    <source>
        <dbReference type="EMBL" id="KAJ1892721.1"/>
    </source>
</evidence>
<reference evidence="1" key="1">
    <citation type="submission" date="2022-07" db="EMBL/GenBank/DDBJ databases">
        <title>Phylogenomic reconstructions and comparative analyses of Kickxellomycotina fungi.</title>
        <authorList>
            <person name="Reynolds N.K."/>
            <person name="Stajich J.E."/>
            <person name="Barry K."/>
            <person name="Grigoriev I.V."/>
            <person name="Crous P."/>
            <person name="Smith M.E."/>
        </authorList>
    </citation>
    <scope>NUCLEOTIDE SEQUENCE</scope>
    <source>
        <strain evidence="1">Benny 63K</strain>
    </source>
</reference>
<dbReference type="Proteomes" id="UP001150581">
    <property type="component" value="Unassembled WGS sequence"/>
</dbReference>
<sequence>MIELTENEVAFGKRLAHVDKEVRDLAIEKFGIILSREEEFTHMEMVRHWKALFYCFWLSDMPLVQQELSWDLANMVLKCQGANRVQFVRAFWETISREWFDIDKHRIDKYLLLIRRMVFFTFRSMHQSDWNEQLVREYIDVYYQFPINPTDPKVPNSTRSHIADVYVDELVRLSTEILKSSDEDEAEAEIAKIPVTTLLEPFMRFIGTTTIKHLPPQIQESVFENMVIRIADAEERANNGDNASDSESEGIVRDNQIEHETLDKVQFLIDSMPAIKERIFAVASEESMRAMGRRRLYALYQILCDTFPNEDTDVPLQTRITVNEPIGAQERKIANKHKRKREAKKVERKQKKKDIANSILKTEAMDFDINALENLATADEERKFQDDIAKIREMDKRAGLDALEEACKSKKSKKNARAEKKKQTQQIISEAAVSSAAVDDQQEAPELIAIEPADKRSPKKTKAAAKRAGADSVNVADNDGWEIQDRSTKAAPEAPSSGAKRRRNSDQTMLAEALKNIIVQDRVAAVPAPAPVAVPAKPTKGKAGAASNTPVAKDEPVVNDKVTHSDKKKLTWALERNTVKRFLKKVPMLPSTDSTPPITRENVKPALRKQSAYSDEPDTSASPLKPVQQKQPKKDIQIVINGQTSTPQRGNKRQKRRA</sequence>
<comment type="caution">
    <text evidence="1">The sequence shown here is derived from an EMBL/GenBank/DDBJ whole genome shotgun (WGS) entry which is preliminary data.</text>
</comment>
<keyword evidence="2" id="KW-1185">Reference proteome</keyword>
<accession>A0ACC1IES5</accession>
<protein>
    <submittedName>
        <fullName evidence="1">Uncharacterized protein</fullName>
    </submittedName>
</protein>